<comment type="caution">
    <text evidence="7">The sequence shown here is derived from an EMBL/GenBank/DDBJ whole genome shotgun (WGS) entry which is preliminary data.</text>
</comment>
<comment type="subcellular location">
    <subcellularLocation>
        <location evidence="1">Nucleus</location>
    </subcellularLocation>
</comment>
<keyword evidence="4" id="KW-0238">DNA-binding</keyword>
<proteinExistence type="inferred from homology"/>
<evidence type="ECO:0000256" key="2">
    <source>
        <dbReference type="ARBA" id="ARBA00010410"/>
    </source>
</evidence>
<dbReference type="GO" id="GO:0001006">
    <property type="term" value="F:RNA polymerase III type 3 promoter sequence-specific DNA binding"/>
    <property type="evidence" value="ECO:0007669"/>
    <property type="project" value="TreeGrafter"/>
</dbReference>
<evidence type="ECO:0000256" key="4">
    <source>
        <dbReference type="ARBA" id="ARBA00023125"/>
    </source>
</evidence>
<evidence type="ECO:0000256" key="6">
    <source>
        <dbReference type="ARBA" id="ARBA00023242"/>
    </source>
</evidence>
<dbReference type="AlphaFoldDB" id="A0A1R1YKF9"/>
<evidence type="ECO:0000256" key="1">
    <source>
        <dbReference type="ARBA" id="ARBA00004123"/>
    </source>
</evidence>
<reference evidence="8" key="1">
    <citation type="submission" date="2017-01" db="EMBL/GenBank/DDBJ databases">
        <authorList>
            <person name="Wang Y."/>
            <person name="White M."/>
            <person name="Kvist S."/>
            <person name="Moncalvo J.-M."/>
        </authorList>
    </citation>
    <scope>NUCLEOTIDE SEQUENCE [LARGE SCALE GENOMIC DNA]</scope>
    <source>
        <strain evidence="8">ID-206-W2</strain>
    </source>
</reference>
<dbReference type="PANTHER" id="PTHR13421">
    <property type="entry name" value="SNRNA-ACTIVATING PROTEIN COMPLEX SUBUNIT 3"/>
    <property type="match status" value="1"/>
</dbReference>
<dbReference type="EMBL" id="LSSM01001033">
    <property type="protein sequence ID" value="OMJ27401.1"/>
    <property type="molecule type" value="Genomic_DNA"/>
</dbReference>
<evidence type="ECO:0000313" key="7">
    <source>
        <dbReference type="EMBL" id="OMJ27401.1"/>
    </source>
</evidence>
<dbReference type="Proteomes" id="UP000187429">
    <property type="component" value="Unassembled WGS sequence"/>
</dbReference>
<comment type="similarity">
    <text evidence="2">Belongs to the SNAPC3/SRD2 family.</text>
</comment>
<accession>A0A1R1YKF9</accession>
<keyword evidence="8" id="KW-1185">Reference proteome</keyword>
<dbReference type="GO" id="GO:0042796">
    <property type="term" value="P:snRNA transcription by RNA polymerase III"/>
    <property type="evidence" value="ECO:0007669"/>
    <property type="project" value="TreeGrafter"/>
</dbReference>
<gene>
    <name evidence="7" type="ORF">AYI69_g3168</name>
</gene>
<dbReference type="GO" id="GO:0003681">
    <property type="term" value="F:bent DNA binding"/>
    <property type="evidence" value="ECO:0007669"/>
    <property type="project" value="TreeGrafter"/>
</dbReference>
<name>A0A1R1YKF9_9FUNG</name>
<evidence type="ECO:0000256" key="5">
    <source>
        <dbReference type="ARBA" id="ARBA00023163"/>
    </source>
</evidence>
<keyword evidence="6" id="KW-0539">Nucleus</keyword>
<sequence length="232" mass="24851">MRSCKFSDLGTLNLGQPYLFVHNGECEHLVYFDEIVHSPASLPVPSSSAVIESDYVGSLGGGHEAGAGSGSSSCGILQLPNDYINAMNASSRQLYGPDSTEQEAAVDALRATIEFNEAISEINAVVESYKSVSGHLSNSGGGVGDGGSSSGSGIVGGEIAAGCGDKGIEQTFSARFIHKRCRMCLVYAADFVTRNDFHSGETPCFFCRTCYRNFHYDKNNKLLLDHKVYPYF</sequence>
<dbReference type="OrthoDB" id="3437960at2759"/>
<dbReference type="InterPro" id="IPR022042">
    <property type="entry name" value="snRNA-activating_su3"/>
</dbReference>
<dbReference type="GO" id="GO:0019185">
    <property type="term" value="C:snRNA-activating protein complex"/>
    <property type="evidence" value="ECO:0007669"/>
    <property type="project" value="TreeGrafter"/>
</dbReference>
<protein>
    <submittedName>
        <fullName evidence="7">snRNA-activating protein complex subunit 3</fullName>
    </submittedName>
</protein>
<dbReference type="PANTHER" id="PTHR13421:SF16">
    <property type="entry name" value="SNRNA-ACTIVATING PROTEIN COMPLEX SUBUNIT 3"/>
    <property type="match status" value="1"/>
</dbReference>
<dbReference type="GO" id="GO:0042795">
    <property type="term" value="P:snRNA transcription by RNA polymerase II"/>
    <property type="evidence" value="ECO:0007669"/>
    <property type="project" value="TreeGrafter"/>
</dbReference>
<evidence type="ECO:0000256" key="3">
    <source>
        <dbReference type="ARBA" id="ARBA00023015"/>
    </source>
</evidence>
<organism evidence="7 8">
    <name type="scientific">Smittium culicis</name>
    <dbReference type="NCBI Taxonomy" id="133412"/>
    <lineage>
        <taxon>Eukaryota</taxon>
        <taxon>Fungi</taxon>
        <taxon>Fungi incertae sedis</taxon>
        <taxon>Zoopagomycota</taxon>
        <taxon>Kickxellomycotina</taxon>
        <taxon>Harpellomycetes</taxon>
        <taxon>Harpellales</taxon>
        <taxon>Legeriomycetaceae</taxon>
        <taxon>Smittium</taxon>
    </lineage>
</organism>
<evidence type="ECO:0000313" key="8">
    <source>
        <dbReference type="Proteomes" id="UP000187429"/>
    </source>
</evidence>
<dbReference type="Pfam" id="PF12251">
    <property type="entry name" value="SNAPC3"/>
    <property type="match status" value="2"/>
</dbReference>
<dbReference type="GO" id="GO:0000978">
    <property type="term" value="F:RNA polymerase II cis-regulatory region sequence-specific DNA binding"/>
    <property type="evidence" value="ECO:0007669"/>
    <property type="project" value="TreeGrafter"/>
</dbReference>
<dbReference type="GO" id="GO:0005634">
    <property type="term" value="C:nucleus"/>
    <property type="evidence" value="ECO:0007669"/>
    <property type="project" value="UniProtKB-SubCell"/>
</dbReference>
<dbReference type="GO" id="GO:0001046">
    <property type="term" value="F:core promoter sequence-specific DNA binding"/>
    <property type="evidence" value="ECO:0007669"/>
    <property type="project" value="TreeGrafter"/>
</dbReference>
<keyword evidence="5" id="KW-0804">Transcription</keyword>
<keyword evidence="3" id="KW-0805">Transcription regulation</keyword>